<evidence type="ECO:0000256" key="1">
    <source>
        <dbReference type="SAM" id="MobiDB-lite"/>
    </source>
</evidence>
<organism evidence="2 3">
    <name type="scientific">Mesorhizobium plurifarium</name>
    <dbReference type="NCBI Taxonomy" id="69974"/>
    <lineage>
        <taxon>Bacteria</taxon>
        <taxon>Pseudomonadati</taxon>
        <taxon>Pseudomonadota</taxon>
        <taxon>Alphaproteobacteria</taxon>
        <taxon>Hyphomicrobiales</taxon>
        <taxon>Phyllobacteriaceae</taxon>
        <taxon>Mesorhizobium</taxon>
    </lineage>
</organism>
<protein>
    <submittedName>
        <fullName evidence="2">Uncharacterized protein</fullName>
    </submittedName>
</protein>
<dbReference type="AlphaFoldDB" id="A0A0K2VP19"/>
<evidence type="ECO:0000313" key="3">
    <source>
        <dbReference type="Proteomes" id="UP000182888"/>
    </source>
</evidence>
<gene>
    <name evidence="2" type="ORF">MPL1032_100378</name>
</gene>
<dbReference type="Proteomes" id="UP000182888">
    <property type="component" value="Unassembled WGS sequence"/>
</dbReference>
<evidence type="ECO:0000313" key="2">
    <source>
        <dbReference type="EMBL" id="CDX50169.1"/>
    </source>
</evidence>
<accession>A0A0K2VP19</accession>
<name>A0A0K2VP19_MESPL</name>
<sequence length="97" mass="10521">MAPELRYRGSWFDGLVGTPPHPGRFERRELTLARPLVEQDPADQPGQHDGRDGIGGGDEQGMRAHSDRSLLLVMSTVPIMSSLSPSATVLQFAAVPQ</sequence>
<feature type="region of interest" description="Disordered" evidence="1">
    <location>
        <begin position="34"/>
        <end position="64"/>
    </location>
</feature>
<proteinExistence type="predicted"/>
<dbReference type="EMBL" id="CCND01000002">
    <property type="protein sequence ID" value="CDX50169.1"/>
    <property type="molecule type" value="Genomic_DNA"/>
</dbReference>
<reference evidence="3" key="1">
    <citation type="submission" date="2014-08" db="EMBL/GenBank/DDBJ databases">
        <authorList>
            <person name="Edwards T."/>
        </authorList>
    </citation>
    <scope>NUCLEOTIDE SEQUENCE [LARGE SCALE GENOMIC DNA]</scope>
</reference>